<evidence type="ECO:0000313" key="2">
    <source>
        <dbReference type="Proteomes" id="UP000298234"/>
    </source>
</evidence>
<proteinExistence type="predicted"/>
<dbReference type="Proteomes" id="UP000298234">
    <property type="component" value="Unassembled WGS sequence"/>
</dbReference>
<evidence type="ECO:0008006" key="3">
    <source>
        <dbReference type="Google" id="ProtNLM"/>
    </source>
</evidence>
<gene>
    <name evidence="1" type="ORF">E3D37_14165</name>
</gene>
<comment type="caution">
    <text evidence="1">The sequence shown here is derived from an EMBL/GenBank/DDBJ whole genome shotgun (WGS) entry which is preliminary data.</text>
</comment>
<sequence>MQGTGILARKTCNSLQGDYKDVAIDGKLDRNRLKGALGDATHAVPCGATHNLRMILRQLIHDGRLTLPSFRQTH</sequence>
<organism evidence="1 2">
    <name type="scientific">Burkholderia cepacia</name>
    <name type="common">Pseudomonas cepacia</name>
    <dbReference type="NCBI Taxonomy" id="292"/>
    <lineage>
        <taxon>Bacteria</taxon>
        <taxon>Pseudomonadati</taxon>
        <taxon>Pseudomonadota</taxon>
        <taxon>Betaproteobacteria</taxon>
        <taxon>Burkholderiales</taxon>
        <taxon>Burkholderiaceae</taxon>
        <taxon>Burkholderia</taxon>
        <taxon>Burkholderia cepacia complex</taxon>
    </lineage>
</organism>
<reference evidence="1 2" key="1">
    <citation type="submission" date="2019-03" db="EMBL/GenBank/DDBJ databases">
        <title>Burkholderia cepacia outbreak.</title>
        <authorList>
            <person name="Farzana R."/>
            <person name="Walsh T.R."/>
        </authorList>
    </citation>
    <scope>NUCLEOTIDE SEQUENCE [LARGE SCALE GENOMIC DNA]</scope>
    <source>
        <strain evidence="2">d13</strain>
    </source>
</reference>
<evidence type="ECO:0000313" key="1">
    <source>
        <dbReference type="EMBL" id="TEU48538.1"/>
    </source>
</evidence>
<dbReference type="AlphaFoldDB" id="A0AAX2RS74"/>
<dbReference type="EMBL" id="SNSQ01000014">
    <property type="protein sequence ID" value="TEU48538.1"/>
    <property type="molecule type" value="Genomic_DNA"/>
</dbReference>
<accession>A0AAX2RS74</accession>
<protein>
    <recommendedName>
        <fullName evidence="3">Transposase</fullName>
    </recommendedName>
</protein>
<dbReference type="RefSeq" id="WP_081085524.1">
    <property type="nucleotide sequence ID" value="NZ_CAJPHN010000005.1"/>
</dbReference>
<name>A0AAX2RS74_BURCE</name>